<dbReference type="Proteomes" id="UP000093000">
    <property type="component" value="Unassembled WGS sequence"/>
</dbReference>
<sequence>MSFPRKYNTERHLASCRSRLSTEGSEVIVIRGSFRESASQTSEINNSVSRDSPSLALVYSTSDVDMDNGSFSGQSLSGFGNQNSGILVDNGFSIGSSSTGILNDIEEITTDNGISSDVPSSEPVHLSDEESDDEELEEN</sequence>
<evidence type="ECO:0000256" key="1">
    <source>
        <dbReference type="SAM" id="MobiDB-lite"/>
    </source>
</evidence>
<feature type="region of interest" description="Disordered" evidence="1">
    <location>
        <begin position="108"/>
        <end position="139"/>
    </location>
</feature>
<dbReference type="EMBL" id="LUGH01002425">
    <property type="protein sequence ID" value="OBZ80203.1"/>
    <property type="molecule type" value="Genomic_DNA"/>
</dbReference>
<feature type="compositionally biased region" description="Acidic residues" evidence="1">
    <location>
        <begin position="129"/>
        <end position="139"/>
    </location>
</feature>
<feature type="compositionally biased region" description="Polar residues" evidence="1">
    <location>
        <begin position="110"/>
        <end position="119"/>
    </location>
</feature>
<dbReference type="OrthoDB" id="2298546at2759"/>
<name>A0A1C7MTN1_9FUNG</name>
<proteinExistence type="predicted"/>
<protein>
    <submittedName>
        <fullName evidence="2">Uncharacterized protein</fullName>
    </submittedName>
</protein>
<evidence type="ECO:0000313" key="3">
    <source>
        <dbReference type="Proteomes" id="UP000093000"/>
    </source>
</evidence>
<dbReference type="AlphaFoldDB" id="A0A1C7MTN1"/>
<organism evidence="2 3">
    <name type="scientific">Choanephora cucurbitarum</name>
    <dbReference type="NCBI Taxonomy" id="101091"/>
    <lineage>
        <taxon>Eukaryota</taxon>
        <taxon>Fungi</taxon>
        <taxon>Fungi incertae sedis</taxon>
        <taxon>Mucoromycota</taxon>
        <taxon>Mucoromycotina</taxon>
        <taxon>Mucoromycetes</taxon>
        <taxon>Mucorales</taxon>
        <taxon>Mucorineae</taxon>
        <taxon>Choanephoraceae</taxon>
        <taxon>Choanephoroideae</taxon>
        <taxon>Choanephora</taxon>
    </lineage>
</organism>
<evidence type="ECO:0000313" key="2">
    <source>
        <dbReference type="EMBL" id="OBZ80203.1"/>
    </source>
</evidence>
<reference evidence="2 3" key="1">
    <citation type="submission" date="2016-03" db="EMBL/GenBank/DDBJ databases">
        <title>Choanephora cucurbitarum.</title>
        <authorList>
            <person name="Min B."/>
            <person name="Park H."/>
            <person name="Park J.-H."/>
            <person name="Shin H.-D."/>
            <person name="Choi I.-G."/>
        </authorList>
    </citation>
    <scope>NUCLEOTIDE SEQUENCE [LARGE SCALE GENOMIC DNA]</scope>
    <source>
        <strain evidence="2 3">KUS-F28377</strain>
    </source>
</reference>
<dbReference type="InParanoid" id="A0A1C7MTN1"/>
<keyword evidence="3" id="KW-1185">Reference proteome</keyword>
<gene>
    <name evidence="2" type="ORF">A0J61_11748</name>
</gene>
<comment type="caution">
    <text evidence="2">The sequence shown here is derived from an EMBL/GenBank/DDBJ whole genome shotgun (WGS) entry which is preliminary data.</text>
</comment>
<accession>A0A1C7MTN1</accession>